<protein>
    <recommendedName>
        <fullName evidence="1">CS domain-containing protein</fullName>
    </recommendedName>
</protein>
<proteinExistence type="predicted"/>
<gene>
    <name evidence="2" type="ORF">BO82DRAFT_355320</name>
</gene>
<dbReference type="EMBL" id="KZ821708">
    <property type="protein sequence ID" value="PYH80608.1"/>
    <property type="molecule type" value="Genomic_DNA"/>
</dbReference>
<dbReference type="InterPro" id="IPR007052">
    <property type="entry name" value="CS_dom"/>
</dbReference>
<evidence type="ECO:0000313" key="2">
    <source>
        <dbReference type="EMBL" id="PYH80608.1"/>
    </source>
</evidence>
<evidence type="ECO:0000259" key="1">
    <source>
        <dbReference type="PROSITE" id="PS51203"/>
    </source>
</evidence>
<dbReference type="GeneID" id="37138159"/>
<dbReference type="AlphaFoldDB" id="A0A319CY86"/>
<reference evidence="2 3" key="1">
    <citation type="submission" date="2016-12" db="EMBL/GenBank/DDBJ databases">
        <title>The genomes of Aspergillus section Nigri reveals drivers in fungal speciation.</title>
        <authorList>
            <consortium name="DOE Joint Genome Institute"/>
            <person name="Vesth T.C."/>
            <person name="Nybo J."/>
            <person name="Theobald S."/>
            <person name="Brandl J."/>
            <person name="Frisvad J.C."/>
            <person name="Nielsen K.F."/>
            <person name="Lyhne E.K."/>
            <person name="Kogle M.E."/>
            <person name="Kuo A."/>
            <person name="Riley R."/>
            <person name="Clum A."/>
            <person name="Nolan M."/>
            <person name="Lipzen A."/>
            <person name="Salamov A."/>
            <person name="Henrissat B."/>
            <person name="Wiebenga A."/>
            <person name="De Vries R.P."/>
            <person name="Grigoriev I.V."/>
            <person name="Mortensen U.H."/>
            <person name="Andersen M.R."/>
            <person name="Baker S.E."/>
        </authorList>
    </citation>
    <scope>NUCLEOTIDE SEQUENCE [LARGE SCALE GENOMIC DNA]</scope>
    <source>
        <strain evidence="2 3">CBS 121591</strain>
    </source>
</reference>
<name>A0A319CY86_9EURO</name>
<dbReference type="STRING" id="1448315.A0A319CY86"/>
<dbReference type="SUPFAM" id="SSF49764">
    <property type="entry name" value="HSP20-like chaperones"/>
    <property type="match status" value="1"/>
</dbReference>
<dbReference type="OrthoDB" id="10277319at2759"/>
<dbReference type="Proteomes" id="UP000248340">
    <property type="component" value="Unassembled WGS sequence"/>
</dbReference>
<dbReference type="Gene3D" id="2.60.40.790">
    <property type="match status" value="1"/>
</dbReference>
<keyword evidence="3" id="KW-1185">Reference proteome</keyword>
<dbReference type="InterPro" id="IPR008978">
    <property type="entry name" value="HSP20-like_chaperone"/>
</dbReference>
<dbReference type="RefSeq" id="XP_025490808.1">
    <property type="nucleotide sequence ID" value="XM_025635418.1"/>
</dbReference>
<dbReference type="VEuPathDB" id="FungiDB:BO82DRAFT_355320"/>
<feature type="domain" description="CS" evidence="1">
    <location>
        <begin position="2"/>
        <end position="93"/>
    </location>
</feature>
<evidence type="ECO:0000313" key="3">
    <source>
        <dbReference type="Proteomes" id="UP000248340"/>
    </source>
</evidence>
<sequence length="129" mass="14859">MSTLPRILWSQTAHNQDHNQNCITMVLQGDKILPSDITLTPTSFSLNGEKCACSFELYDEINHMQPSYEFDGGWLVVKVPKKSLSGLYWPTLTREQLPFIVTDFNRTVEVDDQDIISLEWFNSDSHHQL</sequence>
<accession>A0A319CY86</accession>
<organism evidence="2 3">
    <name type="scientific">Aspergillus uvarum CBS 121591</name>
    <dbReference type="NCBI Taxonomy" id="1448315"/>
    <lineage>
        <taxon>Eukaryota</taxon>
        <taxon>Fungi</taxon>
        <taxon>Dikarya</taxon>
        <taxon>Ascomycota</taxon>
        <taxon>Pezizomycotina</taxon>
        <taxon>Eurotiomycetes</taxon>
        <taxon>Eurotiomycetidae</taxon>
        <taxon>Eurotiales</taxon>
        <taxon>Aspergillaceae</taxon>
        <taxon>Aspergillus</taxon>
        <taxon>Aspergillus subgen. Circumdati</taxon>
    </lineage>
</organism>
<dbReference type="PROSITE" id="PS51203">
    <property type="entry name" value="CS"/>
    <property type="match status" value="1"/>
</dbReference>